<dbReference type="SUPFAM" id="SSF54523">
    <property type="entry name" value="Pili subunits"/>
    <property type="match status" value="1"/>
</dbReference>
<dbReference type="NCBIfam" id="TIGR02532">
    <property type="entry name" value="IV_pilin_GFxxxE"/>
    <property type="match status" value="1"/>
</dbReference>
<dbReference type="GO" id="GO:0016020">
    <property type="term" value="C:membrane"/>
    <property type="evidence" value="ECO:0007669"/>
    <property type="project" value="UniProtKB-SubCell"/>
</dbReference>
<dbReference type="PANTHER" id="PTHR30093">
    <property type="entry name" value="GENERAL SECRETION PATHWAY PROTEIN G"/>
    <property type="match status" value="1"/>
</dbReference>
<evidence type="ECO:0000256" key="4">
    <source>
        <dbReference type="ARBA" id="ARBA00022989"/>
    </source>
</evidence>
<keyword evidence="3 6" id="KW-0812">Transmembrane</keyword>
<dbReference type="AlphaFoldDB" id="A0A809S832"/>
<evidence type="ECO:0000313" key="7">
    <source>
        <dbReference type="EMBL" id="BBO22681.1"/>
    </source>
</evidence>
<keyword evidence="4 6" id="KW-1133">Transmembrane helix</keyword>
<dbReference type="Proteomes" id="UP000662873">
    <property type="component" value="Chromosome"/>
</dbReference>
<evidence type="ECO:0000256" key="6">
    <source>
        <dbReference type="SAM" id="Phobius"/>
    </source>
</evidence>
<dbReference type="EMBL" id="AP021858">
    <property type="protein sequence ID" value="BBO22681.1"/>
    <property type="molecule type" value="Genomic_DNA"/>
</dbReference>
<reference evidence="7" key="1">
    <citation type="journal article" name="DNA Res.">
        <title>The physiological potential of anammox bacteria as revealed by their core genome structure.</title>
        <authorList>
            <person name="Okubo T."/>
            <person name="Toyoda A."/>
            <person name="Fukuhara K."/>
            <person name="Uchiyama I."/>
            <person name="Harigaya Y."/>
            <person name="Kuroiwa M."/>
            <person name="Suzuki T."/>
            <person name="Murakami Y."/>
            <person name="Suwa Y."/>
            <person name="Takami H."/>
        </authorList>
    </citation>
    <scope>NUCLEOTIDE SEQUENCE</scope>
    <source>
        <strain evidence="7">317325-2</strain>
    </source>
</reference>
<evidence type="ECO:0000256" key="2">
    <source>
        <dbReference type="ARBA" id="ARBA00022481"/>
    </source>
</evidence>
<dbReference type="InterPro" id="IPR045584">
    <property type="entry name" value="Pilin-like"/>
</dbReference>
<comment type="subcellular location">
    <subcellularLocation>
        <location evidence="1">Membrane</location>
        <topology evidence="1">Single-pass membrane protein</topology>
    </subcellularLocation>
</comment>
<dbReference type="PROSITE" id="PS00409">
    <property type="entry name" value="PROKAR_NTER_METHYL"/>
    <property type="match status" value="1"/>
</dbReference>
<dbReference type="InterPro" id="IPR012902">
    <property type="entry name" value="N_methyl_site"/>
</dbReference>
<dbReference type="Pfam" id="PF07963">
    <property type="entry name" value="N_methyl"/>
    <property type="match status" value="1"/>
</dbReference>
<evidence type="ECO:0000256" key="5">
    <source>
        <dbReference type="ARBA" id="ARBA00023136"/>
    </source>
</evidence>
<dbReference type="GO" id="GO:0015628">
    <property type="term" value="P:protein secretion by the type II secretion system"/>
    <property type="evidence" value="ECO:0007669"/>
    <property type="project" value="InterPro"/>
</dbReference>
<feature type="transmembrane region" description="Helical" evidence="6">
    <location>
        <begin position="12"/>
        <end position="38"/>
    </location>
</feature>
<organism evidence="7 8">
    <name type="scientific">Candidatus Nitrosymbiomonas proteolyticus</name>
    <dbReference type="NCBI Taxonomy" id="2608984"/>
    <lineage>
        <taxon>Bacteria</taxon>
        <taxon>Bacillati</taxon>
        <taxon>Armatimonadota</taxon>
        <taxon>Armatimonadota incertae sedis</taxon>
        <taxon>Candidatus Nitrosymbiomonas</taxon>
    </lineage>
</organism>
<evidence type="ECO:0000256" key="1">
    <source>
        <dbReference type="ARBA" id="ARBA00004167"/>
    </source>
</evidence>
<dbReference type="PRINTS" id="PR00813">
    <property type="entry name" value="BCTERIALGSPG"/>
</dbReference>
<protein>
    <submittedName>
        <fullName evidence="7">Tfp pilus assembly protein, major pilin PilA</fullName>
    </submittedName>
</protein>
<keyword evidence="5 6" id="KW-0472">Membrane</keyword>
<evidence type="ECO:0000313" key="8">
    <source>
        <dbReference type="Proteomes" id="UP000662873"/>
    </source>
</evidence>
<proteinExistence type="predicted"/>
<dbReference type="Gene3D" id="3.30.700.10">
    <property type="entry name" value="Glycoprotein, Type 4 Pilin"/>
    <property type="match status" value="1"/>
</dbReference>
<gene>
    <name evidence="7" type="ORF">NPRO_02760</name>
</gene>
<dbReference type="GO" id="GO:0015627">
    <property type="term" value="C:type II protein secretion system complex"/>
    <property type="evidence" value="ECO:0007669"/>
    <property type="project" value="InterPro"/>
</dbReference>
<keyword evidence="2" id="KW-0488">Methylation</keyword>
<accession>A0A809S832</accession>
<dbReference type="KEGG" id="npy:NPRO_02760"/>
<name>A0A809S832_9BACT</name>
<dbReference type="PANTHER" id="PTHR30093:SF44">
    <property type="entry name" value="TYPE II SECRETION SYSTEM CORE PROTEIN G"/>
    <property type="match status" value="1"/>
</dbReference>
<sequence length="294" mass="32325">MLRIGKHRARTGGFTLIELLTVIAIIAILSAVLLPVFARAKDNAYRSSDIQRMNEIRTALQLYKADNDAYPPALLGYATLYMTGPQTGQVVPATQYNGHLYSRRIPSLDTLRPSYNRVDANLVTKAVWPNQDPRPVGSAPILDLDGDGDIDNNDDFAGARQAFGPLDTVLAESPIAVSPCDGGSASLDACFYQISGYDVALIPETGSGPARFEVHYARFWTSWGLSTGHANDDPRQLGYQDPPDNTVITWNTYFREYSGGQPVIGRRDIVLFLGGAARPFDSRALYERSWRVLP</sequence>
<evidence type="ECO:0000256" key="3">
    <source>
        <dbReference type="ARBA" id="ARBA00022692"/>
    </source>
</evidence>
<dbReference type="InterPro" id="IPR000983">
    <property type="entry name" value="Bac_GSPG_pilin"/>
</dbReference>